<dbReference type="Gene3D" id="3.30.70.270">
    <property type="match status" value="1"/>
</dbReference>
<protein>
    <submittedName>
        <fullName evidence="1">Uncharacterized protein</fullName>
    </submittedName>
</protein>
<organism evidence="1 3">
    <name type="scientific">Cucumis melo var. makuwa</name>
    <name type="common">Oriental melon</name>
    <dbReference type="NCBI Taxonomy" id="1194695"/>
    <lineage>
        <taxon>Eukaryota</taxon>
        <taxon>Viridiplantae</taxon>
        <taxon>Streptophyta</taxon>
        <taxon>Embryophyta</taxon>
        <taxon>Tracheophyta</taxon>
        <taxon>Spermatophyta</taxon>
        <taxon>Magnoliopsida</taxon>
        <taxon>eudicotyledons</taxon>
        <taxon>Gunneridae</taxon>
        <taxon>Pentapetalae</taxon>
        <taxon>rosids</taxon>
        <taxon>fabids</taxon>
        <taxon>Cucurbitales</taxon>
        <taxon>Cucurbitaceae</taxon>
        <taxon>Benincaseae</taxon>
        <taxon>Cucumis</taxon>
    </lineage>
</organism>
<dbReference type="EMBL" id="SSTD01000679">
    <property type="protein sequence ID" value="TYK30270.1"/>
    <property type="molecule type" value="Genomic_DNA"/>
</dbReference>
<dbReference type="InterPro" id="IPR043502">
    <property type="entry name" value="DNA/RNA_pol_sf"/>
</dbReference>
<evidence type="ECO:0000313" key="1">
    <source>
        <dbReference type="EMBL" id="KAA0065959.1"/>
    </source>
</evidence>
<dbReference type="AlphaFoldDB" id="A0A5A7VKW4"/>
<sequence length="161" mass="18622">MSTLVVIQFEFERRFRETTKSLEDGGQSTVDEFKEMNLGIVEEPCSTSISVSLSSEEEGKYMSLLTEYRYIFVWSYKEMLGLDPKVVVHLLAIKLGYRSIKKMNGQLRICVDFRYLNNAYLKDDFSFRITDFMVDATAGHETLSLMDRSSGYVTPRSRFSL</sequence>
<name>A0A5A7VKW4_CUCMM</name>
<proteinExistence type="predicted"/>
<reference evidence="3 4" key="1">
    <citation type="submission" date="2019-08" db="EMBL/GenBank/DDBJ databases">
        <title>Draft genome sequences of two oriental melons (Cucumis melo L. var makuwa).</title>
        <authorList>
            <person name="Kwon S.-Y."/>
        </authorList>
    </citation>
    <scope>NUCLEOTIDE SEQUENCE [LARGE SCALE GENOMIC DNA]</scope>
    <source>
        <strain evidence="4">cv. Chang Bougi</strain>
        <strain evidence="3">cv. SW 3</strain>
        <tissue evidence="1">Leaf</tissue>
    </source>
</reference>
<dbReference type="SUPFAM" id="SSF56672">
    <property type="entry name" value="DNA/RNA polymerases"/>
    <property type="match status" value="1"/>
</dbReference>
<dbReference type="Proteomes" id="UP000321393">
    <property type="component" value="Unassembled WGS sequence"/>
</dbReference>
<dbReference type="EMBL" id="SSTE01000977">
    <property type="protein sequence ID" value="KAA0065959.1"/>
    <property type="molecule type" value="Genomic_DNA"/>
</dbReference>
<dbReference type="Proteomes" id="UP000321947">
    <property type="component" value="Unassembled WGS sequence"/>
</dbReference>
<accession>A0A5A7VKW4</accession>
<dbReference type="OrthoDB" id="2286242at2759"/>
<evidence type="ECO:0000313" key="2">
    <source>
        <dbReference type="EMBL" id="TYK30270.1"/>
    </source>
</evidence>
<dbReference type="InterPro" id="IPR043128">
    <property type="entry name" value="Rev_trsase/Diguanyl_cyclase"/>
</dbReference>
<comment type="caution">
    <text evidence="1">The sequence shown here is derived from an EMBL/GenBank/DDBJ whole genome shotgun (WGS) entry which is preliminary data.</text>
</comment>
<evidence type="ECO:0000313" key="4">
    <source>
        <dbReference type="Proteomes" id="UP000321947"/>
    </source>
</evidence>
<dbReference type="Gene3D" id="3.10.10.10">
    <property type="entry name" value="HIV Type 1 Reverse Transcriptase, subunit A, domain 1"/>
    <property type="match status" value="1"/>
</dbReference>
<evidence type="ECO:0000313" key="3">
    <source>
        <dbReference type="Proteomes" id="UP000321393"/>
    </source>
</evidence>
<gene>
    <name evidence="2" type="ORF">E5676_scaffold344G00240</name>
    <name evidence="1" type="ORF">E6C27_scaffold62G00360</name>
</gene>